<feature type="region of interest" description="Disordered" evidence="2">
    <location>
        <begin position="24"/>
        <end position="54"/>
    </location>
</feature>
<dbReference type="PROSITE" id="PS50088">
    <property type="entry name" value="ANK_REPEAT"/>
    <property type="match status" value="2"/>
</dbReference>
<feature type="region of interest" description="Disordered" evidence="2">
    <location>
        <begin position="102"/>
        <end position="152"/>
    </location>
</feature>
<gene>
    <name evidence="4" type="ORF">LCOR_09931.1</name>
</gene>
<dbReference type="OrthoDB" id="426293at2759"/>
<organism evidence="4 5">
    <name type="scientific">Lichtheimia corymbifera JMRC:FSU:9682</name>
    <dbReference type="NCBI Taxonomy" id="1263082"/>
    <lineage>
        <taxon>Eukaryota</taxon>
        <taxon>Fungi</taxon>
        <taxon>Fungi incertae sedis</taxon>
        <taxon>Mucoromycota</taxon>
        <taxon>Mucoromycotina</taxon>
        <taxon>Mucoromycetes</taxon>
        <taxon>Mucorales</taxon>
        <taxon>Lichtheimiaceae</taxon>
        <taxon>Lichtheimia</taxon>
    </lineage>
</organism>
<dbReference type="SMART" id="SM00248">
    <property type="entry name" value="ANK"/>
    <property type="match status" value="2"/>
</dbReference>
<dbReference type="Proteomes" id="UP000027586">
    <property type="component" value="Unassembled WGS sequence"/>
</dbReference>
<dbReference type="InterPro" id="IPR036770">
    <property type="entry name" value="Ankyrin_rpt-contain_sf"/>
</dbReference>
<dbReference type="GO" id="GO:0051020">
    <property type="term" value="F:GTPase binding"/>
    <property type="evidence" value="ECO:0007669"/>
    <property type="project" value="TreeGrafter"/>
</dbReference>
<dbReference type="PANTHER" id="PTHR16027:SF6">
    <property type="entry name" value="DILUTE DOMAIN-CONTAINING PROTEIN"/>
    <property type="match status" value="1"/>
</dbReference>
<feature type="region of interest" description="Disordered" evidence="2">
    <location>
        <begin position="816"/>
        <end position="841"/>
    </location>
</feature>
<reference evidence="4" key="1">
    <citation type="submission" date="2013-08" db="EMBL/GenBank/DDBJ databases">
        <title>Gene expansion shapes genome architecture in the human pathogen Lichtheimia corymbifera: an evolutionary genomics analysis in the ancient terrestrial Mucorales (Mucoromycotina).</title>
        <authorList>
            <person name="Schwartze V.U."/>
            <person name="Winter S."/>
            <person name="Shelest E."/>
            <person name="Marcet-Houben M."/>
            <person name="Horn F."/>
            <person name="Wehner S."/>
            <person name="Hoffmann K."/>
            <person name="Riege K."/>
            <person name="Sammeth M."/>
            <person name="Nowrousian M."/>
            <person name="Valiante V."/>
            <person name="Linde J."/>
            <person name="Jacobsen I.D."/>
            <person name="Marz M."/>
            <person name="Brakhage A.A."/>
            <person name="Gabaldon T."/>
            <person name="Bocker S."/>
            <person name="Voigt K."/>
        </authorList>
    </citation>
    <scope>NUCLEOTIDE SEQUENCE [LARGE SCALE GENOMIC DNA]</scope>
    <source>
        <strain evidence="4">FSU 9682</strain>
    </source>
</reference>
<feature type="compositionally biased region" description="Acidic residues" evidence="2">
    <location>
        <begin position="136"/>
        <end position="152"/>
    </location>
</feature>
<dbReference type="PROSITE" id="PS51126">
    <property type="entry name" value="DILUTE"/>
    <property type="match status" value="1"/>
</dbReference>
<protein>
    <submittedName>
        <fullName evidence="4">Dil and ankyrin domain containing protein</fullName>
    </submittedName>
</protein>
<comment type="caution">
    <text evidence="4">The sequence shown here is derived from an EMBL/GenBank/DDBJ whole genome shotgun (WGS) entry which is preliminary data.</text>
</comment>
<feature type="compositionally biased region" description="Low complexity" evidence="2">
    <location>
        <begin position="34"/>
        <end position="45"/>
    </location>
</feature>
<dbReference type="Gene3D" id="1.25.40.20">
    <property type="entry name" value="Ankyrin repeat-containing domain"/>
    <property type="match status" value="1"/>
</dbReference>
<feature type="compositionally biased region" description="Low complexity" evidence="2">
    <location>
        <begin position="816"/>
        <end position="829"/>
    </location>
</feature>
<name>A0A068S9R9_9FUNG</name>
<proteinExistence type="predicted"/>
<keyword evidence="5" id="KW-1185">Reference proteome</keyword>
<feature type="repeat" description="ANK" evidence="1">
    <location>
        <begin position="205"/>
        <end position="237"/>
    </location>
</feature>
<feature type="region of interest" description="Disordered" evidence="2">
    <location>
        <begin position="777"/>
        <end position="797"/>
    </location>
</feature>
<dbReference type="PROSITE" id="PS50297">
    <property type="entry name" value="ANK_REP_REGION"/>
    <property type="match status" value="2"/>
</dbReference>
<dbReference type="Pfam" id="PF12796">
    <property type="entry name" value="Ank_2"/>
    <property type="match status" value="1"/>
</dbReference>
<dbReference type="PANTHER" id="PTHR16027">
    <property type="entry name" value="DILUTE DOMAIN-CONTAINING PROTEIN YPR089W"/>
    <property type="match status" value="1"/>
</dbReference>
<evidence type="ECO:0000259" key="3">
    <source>
        <dbReference type="PROSITE" id="PS51126"/>
    </source>
</evidence>
<dbReference type="VEuPathDB" id="FungiDB:LCOR_09931.1"/>
<keyword evidence="1" id="KW-0040">ANK repeat</keyword>
<dbReference type="InterPro" id="IPR037986">
    <property type="entry name" value="Myo5p-like_CBD_DIL"/>
</dbReference>
<dbReference type="InterPro" id="IPR002110">
    <property type="entry name" value="Ankyrin_rpt"/>
</dbReference>
<dbReference type="Pfam" id="PF01843">
    <property type="entry name" value="DIL"/>
    <property type="match status" value="1"/>
</dbReference>
<evidence type="ECO:0000313" key="4">
    <source>
        <dbReference type="EMBL" id="CDH59098.1"/>
    </source>
</evidence>
<dbReference type="EMBL" id="CBTN010000065">
    <property type="protein sequence ID" value="CDH59098.1"/>
    <property type="molecule type" value="Genomic_DNA"/>
</dbReference>
<feature type="region of interest" description="Disordered" evidence="2">
    <location>
        <begin position="297"/>
        <end position="318"/>
    </location>
</feature>
<dbReference type="AlphaFoldDB" id="A0A068S9R9"/>
<dbReference type="InterPro" id="IPR002710">
    <property type="entry name" value="Dilute_dom"/>
</dbReference>
<dbReference type="InterPro" id="IPR052072">
    <property type="entry name" value="Vascular_dev_regulator"/>
</dbReference>
<evidence type="ECO:0000313" key="5">
    <source>
        <dbReference type="Proteomes" id="UP000027586"/>
    </source>
</evidence>
<feature type="compositionally biased region" description="Low complexity" evidence="2">
    <location>
        <begin position="781"/>
        <end position="797"/>
    </location>
</feature>
<feature type="repeat" description="ANK" evidence="1">
    <location>
        <begin position="238"/>
        <end position="270"/>
    </location>
</feature>
<dbReference type="STRING" id="1263082.A0A068S9R9"/>
<evidence type="ECO:0000256" key="1">
    <source>
        <dbReference type="PROSITE-ProRule" id="PRU00023"/>
    </source>
</evidence>
<evidence type="ECO:0000256" key="2">
    <source>
        <dbReference type="SAM" id="MobiDB-lite"/>
    </source>
</evidence>
<dbReference type="SMART" id="SM01132">
    <property type="entry name" value="DIL"/>
    <property type="match status" value="1"/>
</dbReference>
<dbReference type="CDD" id="cd15473">
    <property type="entry name" value="Myo5p-like_CBD_DIL_ANK"/>
    <property type="match status" value="1"/>
</dbReference>
<feature type="domain" description="Dilute" evidence="3">
    <location>
        <begin position="463"/>
        <end position="762"/>
    </location>
</feature>
<sequence>MAGTSVLSLPPDQDHHRLDIPLHYNIKTDPAPSPQQHQQSSSVLPTSDTATTTSVGGLDIINEHDEDEQDHDTVRQQYENMTYDDLSRRMSENYKQLSSILGNIGSGIKEPPTRNNSDDDNSQFPSTATTTAADQASEEDDNNNNNDLEDDDTLIHRTDLDDTTKRRKMTKLFCRAATTGDVDKVIQWLEEPYRPFIDIDARDEDGTTPLIYAACFGKTTIAQALLNAGAKTDVQDSYGWSALMWATNNNQEGIVKLLLENGASSNTRSAKGRTVFDFLNTDNQKIVEILATNPRDSMSSTSSIMGRKAGSLSSTTSSNADDCDFYFQSTPEAYDTFMAEEADRRRKLLETAMALADGHNVNDFDHDFSEHMGDGAYEDEDDNDDDDDDDFENNEFQWDRCLPDQMFVFGADSLQYILDTVIINIQLPVQSRQEICVPSNVIFLSARFAHYFSSDDLLQEVMNGAMERISKTIKANARNVHILSFWITNATQLLYYLKKDAGLVTATAEHQLRISELISEIYGMIVSDTERRLIKILPRAMLQYEQIPGMEDVNFADDWQRFFRRSTRRSVMIPTDGGMAVQMKRSTSTGTATAAAAKDNNKDDNDTCPVISPQSVTSLLTSTLYVLQSYDVHPTIIIQALAQFFHYMSCELFNRILTNKKLLCRSKALQIRMNLSHVEDWITQEHLPSSLASYLEPTTHLLQLLQCLTQLPDLVSFIHTAKKFDSINALQIKRCVTNYRYEVNEPRLPDEIEKYALQIAEDTMRYKQARSLEMFRRRRSLSMSRSQSLSMQRSRSRRNSVSSFVGSLISTVGLTTSASLPPTSLPSSPTEEKEEDDKDNMAMVDEPAEVDEEDKAIEETRDTKFMLPFSVPTTAHMVSINGWAPDSAKGEERLVTPIIPDEWMEKLDNAAAAAPPCTATEDHQEDSE</sequence>
<dbReference type="SUPFAM" id="SSF48403">
    <property type="entry name" value="Ankyrin repeat"/>
    <property type="match status" value="1"/>
</dbReference>
<accession>A0A068S9R9</accession>
<feature type="compositionally biased region" description="Acidic residues" evidence="2">
    <location>
        <begin position="376"/>
        <end position="392"/>
    </location>
</feature>
<feature type="region of interest" description="Disordered" evidence="2">
    <location>
        <begin position="369"/>
        <end position="392"/>
    </location>
</feature>